<dbReference type="RefSeq" id="WP_097317592.1">
    <property type="nucleotide sequence ID" value="NZ_OBDY01000001.1"/>
</dbReference>
<reference evidence="2 3" key="1">
    <citation type="submission" date="2017-09" db="EMBL/GenBank/DDBJ databases">
        <authorList>
            <person name="Ehlers B."/>
            <person name="Leendertz F.H."/>
        </authorList>
    </citation>
    <scope>NUCLEOTIDE SEQUENCE [LARGE SCALE GENOMIC DNA]</scope>
    <source>
        <strain evidence="2 3">CGMCC 4.6857</strain>
    </source>
</reference>
<dbReference type="GO" id="GO:0004721">
    <property type="term" value="F:phosphoprotein phosphatase activity"/>
    <property type="evidence" value="ECO:0007669"/>
    <property type="project" value="InterPro"/>
</dbReference>
<evidence type="ECO:0000313" key="2">
    <source>
        <dbReference type="EMBL" id="SNY04551.1"/>
    </source>
</evidence>
<keyword evidence="3" id="KW-1185">Reference proteome</keyword>
<dbReference type="Proteomes" id="UP000219612">
    <property type="component" value="Unassembled WGS sequence"/>
</dbReference>
<comment type="similarity">
    <text evidence="1">Belongs to the protein-tyrosine phosphatase family.</text>
</comment>
<dbReference type="InterPro" id="IPR026893">
    <property type="entry name" value="Tyr/Ser_Pase_IphP-type"/>
</dbReference>
<dbReference type="AlphaFoldDB" id="A0A285F2Y6"/>
<accession>A0A285F2Y6</accession>
<protein>
    <submittedName>
        <fullName evidence="2">Protein-tyrosine phosphatase</fullName>
    </submittedName>
</protein>
<dbReference type="OrthoDB" id="1188001at2"/>
<proteinExistence type="inferred from homology"/>
<sequence>MRNFNEERRRFLMTAGAGVLAVGGGLATGASPAHATSRQIPFLAATVERTAAGDFTISWKSAGVRRVEVYASKDQNRVARHRAVAHAGGTATVTVRGLGDADRWWFELVPDRGRSLTLADRSLHLAAAPNFRDGGGYRTADGHWVRMGVFYRSNSLATLTDADVAKLKRLGIRTGIDFRTDSEAAAGPDRLPAGTKYVFANVAGTTTPGTGGYSLDTEANGVAMMVAGEKGMVSSDSARKAYRTFLTAVADPRAANVLYHCTAGKDRTGWASAALLTALGVPRATVFEDYLLSNTYLAASNAAALAAVPESIRPGYKAVLDVRSEYLQSGFDEVAAKFGTFDRYLRDGLGVSARQLRARLLVG</sequence>
<dbReference type="SUPFAM" id="SSF52799">
    <property type="entry name" value="(Phosphotyrosine protein) phosphatases II"/>
    <property type="match status" value="1"/>
</dbReference>
<dbReference type="InterPro" id="IPR006311">
    <property type="entry name" value="TAT_signal"/>
</dbReference>
<dbReference type="PANTHER" id="PTHR31126:SF1">
    <property type="entry name" value="TYROSINE SPECIFIC PROTEIN PHOSPHATASES DOMAIN-CONTAINING PROTEIN"/>
    <property type="match status" value="1"/>
</dbReference>
<dbReference type="Gene3D" id="3.90.190.10">
    <property type="entry name" value="Protein tyrosine phosphatase superfamily"/>
    <property type="match status" value="1"/>
</dbReference>
<evidence type="ECO:0000313" key="3">
    <source>
        <dbReference type="Proteomes" id="UP000219612"/>
    </source>
</evidence>
<dbReference type="EMBL" id="OBDY01000001">
    <property type="protein sequence ID" value="SNY04551.1"/>
    <property type="molecule type" value="Genomic_DNA"/>
</dbReference>
<dbReference type="InterPro" id="IPR029021">
    <property type="entry name" value="Prot-tyrosine_phosphatase-like"/>
</dbReference>
<dbReference type="PROSITE" id="PS51318">
    <property type="entry name" value="TAT"/>
    <property type="match status" value="1"/>
</dbReference>
<name>A0A285F2Y6_9ACTN</name>
<gene>
    <name evidence="2" type="ORF">SAMN05421748_101257</name>
</gene>
<dbReference type="Pfam" id="PF13350">
    <property type="entry name" value="Y_phosphatase3"/>
    <property type="match status" value="1"/>
</dbReference>
<dbReference type="PANTHER" id="PTHR31126">
    <property type="entry name" value="TYROSINE-PROTEIN PHOSPHATASE"/>
    <property type="match status" value="1"/>
</dbReference>
<organism evidence="2 3">
    <name type="scientific">Paractinoplanes atraurantiacus</name>
    <dbReference type="NCBI Taxonomy" id="1036182"/>
    <lineage>
        <taxon>Bacteria</taxon>
        <taxon>Bacillati</taxon>
        <taxon>Actinomycetota</taxon>
        <taxon>Actinomycetes</taxon>
        <taxon>Micromonosporales</taxon>
        <taxon>Micromonosporaceae</taxon>
        <taxon>Paractinoplanes</taxon>
    </lineage>
</organism>
<evidence type="ECO:0000256" key="1">
    <source>
        <dbReference type="ARBA" id="ARBA00009580"/>
    </source>
</evidence>